<dbReference type="PANTHER" id="PTHR30050:SF4">
    <property type="entry name" value="ATP-BINDING PROTEIN RV3427C IN INSERTION SEQUENCE-RELATED"/>
    <property type="match status" value="1"/>
</dbReference>
<proteinExistence type="predicted"/>
<evidence type="ECO:0000259" key="1">
    <source>
        <dbReference type="SMART" id="SM00382"/>
    </source>
</evidence>
<dbReference type="eggNOG" id="COG1484">
    <property type="taxonomic scope" value="Bacteria"/>
</dbReference>
<sequence length="258" mass="29695">MEVFKPNLQTRIRMCAVHGEYEERGIELKLAGQRVIWMGCAACNAARRAEEQARQAAQEERARQHRMERSLQMAGIPLRFRTRQFEHYLADTPDKQHALKVAQDFARQFSVHAKRGTFVVFSGRPGTGKSHLALAIAQHVMRNGTALYINTMDLIRRVRDTWRRDSEYSETQTLMLFSTLDLLVLDEVGAQYGTDGEQVILFDVLNRRYRDMRPTILLTNLGKAGMKAFLGARSFDRLREGGIWVPFDWESYRGKEAA</sequence>
<dbReference type="AlphaFoldDB" id="G2JB42"/>
<dbReference type="STRING" id="1070319.CAGGBEG34_350030"/>
<name>G2JB42_9BURK</name>
<organism evidence="2 3">
    <name type="scientific">Candidatus Glomeribacter gigasporarum BEG34</name>
    <dbReference type="NCBI Taxonomy" id="1070319"/>
    <lineage>
        <taxon>Bacteria</taxon>
        <taxon>Pseudomonadati</taxon>
        <taxon>Pseudomonadota</taxon>
        <taxon>Betaproteobacteria</taxon>
        <taxon>Burkholderiales</taxon>
        <taxon>Burkholderiaceae</taxon>
        <taxon>Candidatus Glomeribacter</taxon>
    </lineage>
</organism>
<gene>
    <name evidence="2" type="primary">dnaC</name>
    <name evidence="2" type="ORF">CAGGBEG34_350030</name>
</gene>
<dbReference type="CDD" id="cd00009">
    <property type="entry name" value="AAA"/>
    <property type="match status" value="1"/>
</dbReference>
<feature type="domain" description="AAA+ ATPase" evidence="1">
    <location>
        <begin position="115"/>
        <end position="241"/>
    </location>
</feature>
<dbReference type="GO" id="GO:0005524">
    <property type="term" value="F:ATP binding"/>
    <property type="evidence" value="ECO:0007669"/>
    <property type="project" value="InterPro"/>
</dbReference>
<dbReference type="InterPro" id="IPR003593">
    <property type="entry name" value="AAA+_ATPase"/>
</dbReference>
<dbReference type="EMBL" id="CAFB01000053">
    <property type="protein sequence ID" value="CCD29994.1"/>
    <property type="molecule type" value="Genomic_DNA"/>
</dbReference>
<comment type="caution">
    <text evidence="2">The sequence shown here is derived from an EMBL/GenBank/DDBJ whole genome shotgun (WGS) entry which is preliminary data.</text>
</comment>
<dbReference type="InterPro" id="IPR027417">
    <property type="entry name" value="P-loop_NTPase"/>
</dbReference>
<evidence type="ECO:0000313" key="3">
    <source>
        <dbReference type="Proteomes" id="UP000054051"/>
    </source>
</evidence>
<dbReference type="OrthoDB" id="9773429at2"/>
<evidence type="ECO:0000313" key="2">
    <source>
        <dbReference type="EMBL" id="CCD29994.1"/>
    </source>
</evidence>
<dbReference type="PANTHER" id="PTHR30050">
    <property type="entry name" value="CHROMOSOMAL REPLICATION INITIATOR PROTEIN DNAA"/>
    <property type="match status" value="1"/>
</dbReference>
<accession>G2JB42</accession>
<dbReference type="SMART" id="SM00382">
    <property type="entry name" value="AAA"/>
    <property type="match status" value="1"/>
</dbReference>
<dbReference type="RefSeq" id="WP_006683082.1">
    <property type="nucleotide sequence ID" value="NZ_CAFB01000053.1"/>
</dbReference>
<keyword evidence="3" id="KW-1185">Reference proteome</keyword>
<reference evidence="2 3" key="1">
    <citation type="submission" date="2011-08" db="EMBL/GenBank/DDBJ databases">
        <title>The genome of the obligate endobacterium of an arbuscular mycorrhizal fungus reveals an interphylum network of nutritional interactions.</title>
        <authorList>
            <person name="Ghignone S."/>
            <person name="Salvioli A."/>
            <person name="Anca I."/>
            <person name="Lumini E."/>
            <person name="Ortu G."/>
            <person name="Petiti L."/>
            <person name="Cruveiller S."/>
            <person name="Bianciotto V."/>
            <person name="Piffanelli P."/>
            <person name="Lanfranco L."/>
            <person name="Bonfante P."/>
        </authorList>
    </citation>
    <scope>NUCLEOTIDE SEQUENCE [LARGE SCALE GENOMIC DNA]</scope>
    <source>
        <strain evidence="2 3">BEG34</strain>
    </source>
</reference>
<dbReference type="SUPFAM" id="SSF52540">
    <property type="entry name" value="P-loop containing nucleoside triphosphate hydrolases"/>
    <property type="match status" value="1"/>
</dbReference>
<dbReference type="Gene3D" id="3.40.50.300">
    <property type="entry name" value="P-loop containing nucleotide triphosphate hydrolases"/>
    <property type="match status" value="1"/>
</dbReference>
<dbReference type="Pfam" id="PF01695">
    <property type="entry name" value="IstB_IS21"/>
    <property type="match status" value="1"/>
</dbReference>
<dbReference type="Proteomes" id="UP000054051">
    <property type="component" value="Unassembled WGS sequence"/>
</dbReference>
<protein>
    <submittedName>
        <fullName evidence="2">Putative DNA replication protein DnaC</fullName>
    </submittedName>
</protein>
<dbReference type="GO" id="GO:0006260">
    <property type="term" value="P:DNA replication"/>
    <property type="evidence" value="ECO:0007669"/>
    <property type="project" value="TreeGrafter"/>
</dbReference>
<dbReference type="InterPro" id="IPR002611">
    <property type="entry name" value="IstB_ATP-bd"/>
</dbReference>